<evidence type="ECO:0000256" key="3">
    <source>
        <dbReference type="ARBA" id="ARBA00022490"/>
    </source>
</evidence>
<dbReference type="OrthoDB" id="9809796at2"/>
<organism evidence="12 13">
    <name type="scientific">Agrococcus jejuensis</name>
    <dbReference type="NCBI Taxonomy" id="399736"/>
    <lineage>
        <taxon>Bacteria</taxon>
        <taxon>Bacillati</taxon>
        <taxon>Actinomycetota</taxon>
        <taxon>Actinomycetes</taxon>
        <taxon>Micrococcales</taxon>
        <taxon>Microbacteriaceae</taxon>
        <taxon>Agrococcus</taxon>
    </lineage>
</organism>
<evidence type="ECO:0000256" key="7">
    <source>
        <dbReference type="HAMAP-Rule" id="MF_00639"/>
    </source>
</evidence>
<feature type="domain" description="Mur ligase central" evidence="11">
    <location>
        <begin position="132"/>
        <end position="320"/>
    </location>
</feature>
<dbReference type="STRING" id="399736.SAMN04489720_0304"/>
<dbReference type="GO" id="GO:0005524">
    <property type="term" value="F:ATP binding"/>
    <property type="evidence" value="ECO:0007669"/>
    <property type="project" value="UniProtKB-UniRule"/>
</dbReference>
<evidence type="ECO:0000256" key="5">
    <source>
        <dbReference type="ARBA" id="ARBA00022741"/>
    </source>
</evidence>
<dbReference type="RefSeq" id="WP_092501819.1">
    <property type="nucleotide sequence ID" value="NZ_LT629695.1"/>
</dbReference>
<dbReference type="UniPathway" id="UPA00219"/>
<feature type="domain" description="Mur ligase C-terminal" evidence="10">
    <location>
        <begin position="342"/>
        <end position="461"/>
    </location>
</feature>
<dbReference type="SUPFAM" id="SSF53623">
    <property type="entry name" value="MurD-like peptide ligases, catalytic domain"/>
    <property type="match status" value="1"/>
</dbReference>
<dbReference type="Gene3D" id="3.40.1190.10">
    <property type="entry name" value="Mur-like, catalytic domain"/>
    <property type="match status" value="1"/>
</dbReference>
<dbReference type="Pfam" id="PF08245">
    <property type="entry name" value="Mur_ligase_M"/>
    <property type="match status" value="1"/>
</dbReference>
<dbReference type="InterPro" id="IPR036565">
    <property type="entry name" value="Mur-like_cat_sf"/>
</dbReference>
<accession>A0A1G8AA77</accession>
<keyword evidence="13" id="KW-1185">Reference proteome</keyword>
<dbReference type="GO" id="GO:0071555">
    <property type="term" value="P:cell wall organization"/>
    <property type="evidence" value="ECO:0007669"/>
    <property type="project" value="UniProtKB-KW"/>
</dbReference>
<keyword evidence="6 7" id="KW-0067">ATP-binding</keyword>
<dbReference type="InterPro" id="IPR004101">
    <property type="entry name" value="Mur_ligase_C"/>
</dbReference>
<evidence type="ECO:0000256" key="8">
    <source>
        <dbReference type="RuleBase" id="RU003664"/>
    </source>
</evidence>
<feature type="compositionally biased region" description="Basic and acidic residues" evidence="9">
    <location>
        <begin position="481"/>
        <end position="498"/>
    </location>
</feature>
<evidence type="ECO:0000256" key="4">
    <source>
        <dbReference type="ARBA" id="ARBA00022598"/>
    </source>
</evidence>
<dbReference type="GO" id="GO:0005737">
    <property type="term" value="C:cytoplasm"/>
    <property type="evidence" value="ECO:0007669"/>
    <property type="project" value="UniProtKB-SubCell"/>
</dbReference>
<dbReference type="HAMAP" id="MF_00639">
    <property type="entry name" value="MurD"/>
    <property type="match status" value="1"/>
</dbReference>
<dbReference type="GO" id="GO:0008764">
    <property type="term" value="F:UDP-N-acetylmuramoylalanine-D-glutamate ligase activity"/>
    <property type="evidence" value="ECO:0007669"/>
    <property type="project" value="UniProtKB-UniRule"/>
</dbReference>
<dbReference type="NCBIfam" id="TIGR01087">
    <property type="entry name" value="murD"/>
    <property type="match status" value="1"/>
</dbReference>
<gene>
    <name evidence="7" type="primary">murD</name>
    <name evidence="12" type="ORF">SAMN04489720_0304</name>
</gene>
<dbReference type="SUPFAM" id="SSF53244">
    <property type="entry name" value="MurD-like peptide ligases, peptide-binding domain"/>
    <property type="match status" value="1"/>
</dbReference>
<evidence type="ECO:0000313" key="12">
    <source>
        <dbReference type="EMBL" id="SDH17789.1"/>
    </source>
</evidence>
<evidence type="ECO:0000256" key="6">
    <source>
        <dbReference type="ARBA" id="ARBA00022840"/>
    </source>
</evidence>
<proteinExistence type="inferred from homology"/>
<keyword evidence="7 8" id="KW-0961">Cell wall biogenesis/degradation</keyword>
<dbReference type="InterPro" id="IPR005762">
    <property type="entry name" value="MurD"/>
</dbReference>
<evidence type="ECO:0000256" key="2">
    <source>
        <dbReference type="ARBA" id="ARBA00004752"/>
    </source>
</evidence>
<keyword evidence="5 7" id="KW-0547">Nucleotide-binding</keyword>
<keyword evidence="7 8" id="KW-0133">Cell shape</keyword>
<comment type="similarity">
    <text evidence="7">Belongs to the MurCDEF family.</text>
</comment>
<dbReference type="GO" id="GO:0051301">
    <property type="term" value="P:cell division"/>
    <property type="evidence" value="ECO:0007669"/>
    <property type="project" value="UniProtKB-KW"/>
</dbReference>
<dbReference type="PANTHER" id="PTHR43692:SF1">
    <property type="entry name" value="UDP-N-ACETYLMURAMOYLALANINE--D-GLUTAMATE LIGASE"/>
    <property type="match status" value="1"/>
</dbReference>
<evidence type="ECO:0000256" key="1">
    <source>
        <dbReference type="ARBA" id="ARBA00004496"/>
    </source>
</evidence>
<dbReference type="Pfam" id="PF02875">
    <property type="entry name" value="Mur_ligase_C"/>
    <property type="match status" value="1"/>
</dbReference>
<dbReference type="Pfam" id="PF21799">
    <property type="entry name" value="MurD-like_N"/>
    <property type="match status" value="1"/>
</dbReference>
<comment type="function">
    <text evidence="7 8">Cell wall formation. Catalyzes the addition of glutamate to the nucleotide precursor UDP-N-acetylmuramoyl-L-alanine (UMA).</text>
</comment>
<comment type="subcellular location">
    <subcellularLocation>
        <location evidence="1 7 8">Cytoplasm</location>
    </subcellularLocation>
</comment>
<dbReference type="InterPro" id="IPR013221">
    <property type="entry name" value="Mur_ligase_cen"/>
</dbReference>
<keyword evidence="7 8" id="KW-0131">Cell cycle</keyword>
<feature type="region of interest" description="Disordered" evidence="9">
    <location>
        <begin position="481"/>
        <end position="510"/>
    </location>
</feature>
<sequence>MSRDAARDLDALTSWHHDWSGIRAVVLGLGVTGFAAADTLVELGAHVTVVAERGDAERERILTVLGVETVVVDAAETPQALADAELVIASPGLRPTHPWLLGAAERGQTVWGDVELAWRVRDKVRAAEWLLVTGTNGKTTTTQLAAHMLQAGGLRVAPVGNIGTPVLDAVRDPAGFDVLVVELSSFQLHSLGEVWPHSAVCLNLDDDHLDWHGGAQAYRDAKAKVYRNARVAAVYNVADPATMAMVEEAEVVEGCRAIGFGLGMPGLSELGIVEGIVADRAFLDDRHSQALELATLDDLEVAGLATPHMAQNVLAAAALARAVGVEPTAIREAIRSFRLDHHRTELVGEVGGVRFVDDSKATNPHAANGSLQAFGSVVWIVGGLLKGVDVAPLVERHVGRLRAAVVIGVDRAPVVAAFARHAPGIPLVEVDEPDTGDVMRTAVTAALAHASSGDTVLLAPAAASMDQFDSYADRGLRFQQAVRDEQQREGGAHGHDGGGRTPDAGGPRAR</sequence>
<comment type="pathway">
    <text evidence="2 7 8">Cell wall biogenesis; peptidoglycan biosynthesis.</text>
</comment>
<evidence type="ECO:0000256" key="9">
    <source>
        <dbReference type="SAM" id="MobiDB-lite"/>
    </source>
</evidence>
<reference evidence="13" key="1">
    <citation type="submission" date="2016-10" db="EMBL/GenBank/DDBJ databases">
        <authorList>
            <person name="Varghese N."/>
            <person name="Submissions S."/>
        </authorList>
    </citation>
    <scope>NUCLEOTIDE SEQUENCE [LARGE SCALE GENOMIC DNA]</scope>
    <source>
        <strain evidence="13">DSM 22002</strain>
    </source>
</reference>
<protein>
    <recommendedName>
        <fullName evidence="7 8">UDP-N-acetylmuramoylalanine--D-glutamate ligase</fullName>
        <ecNumber evidence="7 8">6.3.2.9</ecNumber>
    </recommendedName>
    <alternativeName>
        <fullName evidence="7">D-glutamic acid-adding enzyme</fullName>
    </alternativeName>
    <alternativeName>
        <fullName evidence="7">UDP-N-acetylmuramoyl-L-alanyl-D-glutamate synthetase</fullName>
    </alternativeName>
</protein>
<keyword evidence="3 7" id="KW-0963">Cytoplasm</keyword>
<evidence type="ECO:0000313" key="13">
    <source>
        <dbReference type="Proteomes" id="UP000198822"/>
    </source>
</evidence>
<feature type="binding site" evidence="7">
    <location>
        <begin position="134"/>
        <end position="140"/>
    </location>
    <ligand>
        <name>ATP</name>
        <dbReference type="ChEBI" id="CHEBI:30616"/>
    </ligand>
</feature>
<dbReference type="Proteomes" id="UP000198822">
    <property type="component" value="Chromosome I"/>
</dbReference>
<dbReference type="Gene3D" id="3.40.50.720">
    <property type="entry name" value="NAD(P)-binding Rossmann-like Domain"/>
    <property type="match status" value="1"/>
</dbReference>
<dbReference type="EC" id="6.3.2.9" evidence="7 8"/>
<evidence type="ECO:0000259" key="11">
    <source>
        <dbReference type="Pfam" id="PF08245"/>
    </source>
</evidence>
<comment type="catalytic activity">
    <reaction evidence="7 8">
        <text>UDP-N-acetyl-alpha-D-muramoyl-L-alanine + D-glutamate + ATP = UDP-N-acetyl-alpha-D-muramoyl-L-alanyl-D-glutamate + ADP + phosphate + H(+)</text>
        <dbReference type="Rhea" id="RHEA:16429"/>
        <dbReference type="ChEBI" id="CHEBI:15378"/>
        <dbReference type="ChEBI" id="CHEBI:29986"/>
        <dbReference type="ChEBI" id="CHEBI:30616"/>
        <dbReference type="ChEBI" id="CHEBI:43474"/>
        <dbReference type="ChEBI" id="CHEBI:83898"/>
        <dbReference type="ChEBI" id="CHEBI:83900"/>
        <dbReference type="ChEBI" id="CHEBI:456216"/>
        <dbReference type="EC" id="6.3.2.9"/>
    </reaction>
</comment>
<keyword evidence="7 8" id="KW-0573">Peptidoglycan synthesis</keyword>
<keyword evidence="7 8" id="KW-0132">Cell division</keyword>
<dbReference type="InterPro" id="IPR036615">
    <property type="entry name" value="Mur_ligase_C_dom_sf"/>
</dbReference>
<dbReference type="GO" id="GO:0008360">
    <property type="term" value="P:regulation of cell shape"/>
    <property type="evidence" value="ECO:0007669"/>
    <property type="project" value="UniProtKB-KW"/>
</dbReference>
<name>A0A1G8AA77_9MICO</name>
<dbReference type="AlphaFoldDB" id="A0A1G8AA77"/>
<evidence type="ECO:0000259" key="10">
    <source>
        <dbReference type="Pfam" id="PF02875"/>
    </source>
</evidence>
<dbReference type="PANTHER" id="PTHR43692">
    <property type="entry name" value="UDP-N-ACETYLMURAMOYLALANINE--D-GLUTAMATE LIGASE"/>
    <property type="match status" value="1"/>
</dbReference>
<dbReference type="SUPFAM" id="SSF51984">
    <property type="entry name" value="MurCD N-terminal domain"/>
    <property type="match status" value="1"/>
</dbReference>
<dbReference type="EMBL" id="LT629695">
    <property type="protein sequence ID" value="SDH17789.1"/>
    <property type="molecule type" value="Genomic_DNA"/>
</dbReference>
<keyword evidence="4 7" id="KW-0436">Ligase</keyword>
<dbReference type="GO" id="GO:0009252">
    <property type="term" value="P:peptidoglycan biosynthetic process"/>
    <property type="evidence" value="ECO:0007669"/>
    <property type="project" value="UniProtKB-UniRule"/>
</dbReference>
<dbReference type="Gene3D" id="3.90.190.20">
    <property type="entry name" value="Mur ligase, C-terminal domain"/>
    <property type="match status" value="1"/>
</dbReference>